<sequence>MPPIITPNEEIIEFLLLCIEHNPGKTNFDQVAKESTLTRNASAAYQKLYSLRRKFRQSKPAPDPSPSSSSSYILSGGDGGGSSGSEVFGTIAKDPAAVNSPSKVVKKSPRKKKKRCTDSTLGMGVGEDNLFGVGQKVVGGIGDWRSGEGFGAKIG</sequence>
<reference evidence="3 4" key="1">
    <citation type="submission" date="2017-04" db="EMBL/GenBank/DDBJ databases">
        <title>Draft genome sequence of Tuber borchii Vittad., a whitish edible truffle.</title>
        <authorList>
            <consortium name="DOE Joint Genome Institute"/>
            <person name="Murat C."/>
            <person name="Kuo A."/>
            <person name="Barry K.W."/>
            <person name="Clum A."/>
            <person name="Dockter R.B."/>
            <person name="Fauchery L."/>
            <person name="Iotti M."/>
            <person name="Kohler A."/>
            <person name="Labutti K."/>
            <person name="Lindquist E.A."/>
            <person name="Lipzen A."/>
            <person name="Ohm R.A."/>
            <person name="Wang M."/>
            <person name="Grigoriev I.V."/>
            <person name="Zambonelli A."/>
            <person name="Martin F.M."/>
        </authorList>
    </citation>
    <scope>NUCLEOTIDE SEQUENCE [LARGE SCALE GENOMIC DNA]</scope>
    <source>
        <strain evidence="3 4">Tbo3840</strain>
    </source>
</reference>
<keyword evidence="4" id="KW-1185">Reference proteome</keyword>
<accession>A0A2T6ZTK2</accession>
<evidence type="ECO:0000313" key="3">
    <source>
        <dbReference type="EMBL" id="PUU78832.1"/>
    </source>
</evidence>
<dbReference type="InterPro" id="IPR054505">
    <property type="entry name" value="Myb_DNA-bind_8"/>
</dbReference>
<feature type="domain" description="Myb-like DNA-binding" evidence="2">
    <location>
        <begin position="10"/>
        <end position="54"/>
    </location>
</feature>
<comment type="caution">
    <text evidence="3">The sequence shown here is derived from an EMBL/GenBank/DDBJ whole genome shotgun (WGS) entry which is preliminary data.</text>
</comment>
<protein>
    <recommendedName>
        <fullName evidence="2">Myb-like DNA-binding domain-containing protein</fullName>
    </recommendedName>
</protein>
<dbReference type="AlphaFoldDB" id="A0A2T6ZTK2"/>
<evidence type="ECO:0000313" key="4">
    <source>
        <dbReference type="Proteomes" id="UP000244722"/>
    </source>
</evidence>
<organism evidence="3 4">
    <name type="scientific">Tuber borchii</name>
    <name type="common">White truffle</name>
    <dbReference type="NCBI Taxonomy" id="42251"/>
    <lineage>
        <taxon>Eukaryota</taxon>
        <taxon>Fungi</taxon>
        <taxon>Dikarya</taxon>
        <taxon>Ascomycota</taxon>
        <taxon>Pezizomycotina</taxon>
        <taxon>Pezizomycetes</taxon>
        <taxon>Pezizales</taxon>
        <taxon>Tuberaceae</taxon>
        <taxon>Tuber</taxon>
    </lineage>
</organism>
<proteinExistence type="predicted"/>
<feature type="compositionally biased region" description="Low complexity" evidence="1">
    <location>
        <begin position="66"/>
        <end position="75"/>
    </location>
</feature>
<dbReference type="Proteomes" id="UP000244722">
    <property type="component" value="Unassembled WGS sequence"/>
</dbReference>
<evidence type="ECO:0000256" key="1">
    <source>
        <dbReference type="SAM" id="MobiDB-lite"/>
    </source>
</evidence>
<dbReference type="Pfam" id="PF22980">
    <property type="entry name" value="Myb_DNA-bind_8"/>
    <property type="match status" value="1"/>
</dbReference>
<gene>
    <name evidence="3" type="ORF">B9Z19DRAFT_1083079</name>
</gene>
<dbReference type="EMBL" id="NESQ01000105">
    <property type="protein sequence ID" value="PUU78832.1"/>
    <property type="molecule type" value="Genomic_DNA"/>
</dbReference>
<feature type="compositionally biased region" description="Basic residues" evidence="1">
    <location>
        <begin position="104"/>
        <end position="115"/>
    </location>
</feature>
<evidence type="ECO:0000259" key="2">
    <source>
        <dbReference type="Pfam" id="PF22980"/>
    </source>
</evidence>
<name>A0A2T6ZTK2_TUBBO</name>
<feature type="region of interest" description="Disordered" evidence="1">
    <location>
        <begin position="54"/>
        <end position="121"/>
    </location>
</feature>